<accession>A0A812V4P3</accession>
<proteinExistence type="predicted"/>
<protein>
    <submittedName>
        <fullName evidence="1">Uncharacterized protein</fullName>
    </submittedName>
</protein>
<reference evidence="1" key="1">
    <citation type="submission" date="2021-02" db="EMBL/GenBank/DDBJ databases">
        <authorList>
            <person name="Dougan E. K."/>
            <person name="Rhodes N."/>
            <person name="Thang M."/>
            <person name="Chan C."/>
        </authorList>
    </citation>
    <scope>NUCLEOTIDE SEQUENCE</scope>
</reference>
<feature type="non-terminal residue" evidence="1">
    <location>
        <position position="1"/>
    </location>
</feature>
<evidence type="ECO:0000313" key="1">
    <source>
        <dbReference type="EMBL" id="CAE7614228.1"/>
    </source>
</evidence>
<organism evidence="1 2">
    <name type="scientific">Symbiodinium necroappetens</name>
    <dbReference type="NCBI Taxonomy" id="1628268"/>
    <lineage>
        <taxon>Eukaryota</taxon>
        <taxon>Sar</taxon>
        <taxon>Alveolata</taxon>
        <taxon>Dinophyceae</taxon>
        <taxon>Suessiales</taxon>
        <taxon>Symbiodiniaceae</taxon>
        <taxon>Symbiodinium</taxon>
    </lineage>
</organism>
<dbReference type="OrthoDB" id="10291647at2759"/>
<keyword evidence="2" id="KW-1185">Reference proteome</keyword>
<dbReference type="EMBL" id="CAJNJA010028881">
    <property type="protein sequence ID" value="CAE7614228.1"/>
    <property type="molecule type" value="Genomic_DNA"/>
</dbReference>
<gene>
    <name evidence="1" type="ORF">SNEC2469_LOCUS17446</name>
</gene>
<dbReference type="AlphaFoldDB" id="A0A812V4P3"/>
<name>A0A812V4P3_9DINO</name>
<evidence type="ECO:0000313" key="2">
    <source>
        <dbReference type="Proteomes" id="UP000601435"/>
    </source>
</evidence>
<sequence>VVVESRPSKELSKQVEEEVISSLCPGASWWSPSGILIPRGLLASICSVS</sequence>
<dbReference type="Proteomes" id="UP000601435">
    <property type="component" value="Unassembled WGS sequence"/>
</dbReference>
<comment type="caution">
    <text evidence="1">The sequence shown here is derived from an EMBL/GenBank/DDBJ whole genome shotgun (WGS) entry which is preliminary data.</text>
</comment>